<dbReference type="PIRSF" id="PIRSF035865">
    <property type="entry name" value="UCP035865"/>
    <property type="match status" value="1"/>
</dbReference>
<dbReference type="AlphaFoldDB" id="A0A839ACW2"/>
<organism evidence="1 2">
    <name type="scientific">Stappia albiluteola</name>
    <dbReference type="NCBI Taxonomy" id="2758565"/>
    <lineage>
        <taxon>Bacteria</taxon>
        <taxon>Pseudomonadati</taxon>
        <taxon>Pseudomonadota</taxon>
        <taxon>Alphaproteobacteria</taxon>
        <taxon>Hyphomicrobiales</taxon>
        <taxon>Stappiaceae</taxon>
        <taxon>Stappia</taxon>
    </lineage>
</organism>
<dbReference type="Proteomes" id="UP000541109">
    <property type="component" value="Unassembled WGS sequence"/>
</dbReference>
<sequence length="378" mass="41204">MIVQAFLRWVQTAPDHRRAEATNALARAWLYSEMGEADREAAEAAMTIQLDDPSPYVRSALAYALARSDQAPRHIILALVEDIPEIAAIVLEASPILLDAELVDFAASFDGPQQVAIAKRAEVSPAVAAAIAEVGSLESCLALIRNEAAEIAHFSMARMIERHGETATLRNALMGRADTPLNIRQMLVKQLGDMLAAHPLVRQGLRGQRAEQVVVEARERATLALAADATLQEAEALVEHLRVSEQLTAALLLRAVCSGNIRLFEAALARLAHMPLARVYDVVAHGRPSAVRALVAKAGLPPRTHRAFVIAVEVWRELEVDAVPGDPVTARRMVERILTRYQDFGQDELDDLLALLRRFATETARDAARAFVGRSLAA</sequence>
<protein>
    <submittedName>
        <fullName evidence="1">DUF2336 domain-containing protein</fullName>
    </submittedName>
</protein>
<evidence type="ECO:0000313" key="1">
    <source>
        <dbReference type="EMBL" id="MBA5777590.1"/>
    </source>
</evidence>
<evidence type="ECO:0000313" key="2">
    <source>
        <dbReference type="Proteomes" id="UP000541109"/>
    </source>
</evidence>
<accession>A0A839ACW2</accession>
<dbReference type="InterPro" id="IPR014598">
    <property type="entry name" value="UCP035865"/>
</dbReference>
<proteinExistence type="predicted"/>
<dbReference type="RefSeq" id="WP_182165063.1">
    <property type="nucleotide sequence ID" value="NZ_JACFXV010000053.1"/>
</dbReference>
<name>A0A839ACW2_9HYPH</name>
<gene>
    <name evidence="1" type="ORF">H2509_10695</name>
</gene>
<keyword evidence="2" id="KW-1185">Reference proteome</keyword>
<reference evidence="1 2" key="1">
    <citation type="submission" date="2020-07" db="EMBL/GenBank/DDBJ databases">
        <title>Stappia sp., F7233, whole genome shotgun sequencing project.</title>
        <authorList>
            <person name="Jiang S."/>
            <person name="Liu Z.W."/>
            <person name="Du Z.J."/>
        </authorList>
    </citation>
    <scope>NUCLEOTIDE SEQUENCE [LARGE SCALE GENOMIC DNA]</scope>
    <source>
        <strain evidence="1 2">F7233</strain>
    </source>
</reference>
<dbReference type="EMBL" id="JACFXV010000053">
    <property type="protein sequence ID" value="MBA5777590.1"/>
    <property type="molecule type" value="Genomic_DNA"/>
</dbReference>
<dbReference type="Pfam" id="PF10098">
    <property type="entry name" value="DUF2336"/>
    <property type="match status" value="1"/>
</dbReference>
<comment type="caution">
    <text evidence="1">The sequence shown here is derived from an EMBL/GenBank/DDBJ whole genome shotgun (WGS) entry which is preliminary data.</text>
</comment>
<dbReference type="InterPro" id="IPR019285">
    <property type="entry name" value="DUF2336"/>
</dbReference>